<sequence>MNPQELLYAPTHEWAKIEGDTVTVGITQFAQEQLGDLTFVELPRPGDQAVAGKEIGSVESVKAASDIYAPVSGEVTEVNTALEDTPELVNQAPFGAGWMFKIRLAGSVPALLDAAAYAARCASEAH</sequence>
<evidence type="ECO:0000256" key="1">
    <source>
        <dbReference type="ARBA" id="ARBA00009249"/>
    </source>
</evidence>
<dbReference type="KEGG" id="doa:AXF15_09555"/>
<evidence type="ECO:0000256" key="4">
    <source>
        <dbReference type="PIRSR" id="PIRSR617453-50"/>
    </source>
</evidence>
<dbReference type="PANTHER" id="PTHR11715:SF3">
    <property type="entry name" value="GLYCINE CLEAVAGE SYSTEM H PROTEIN-RELATED"/>
    <property type="match status" value="1"/>
</dbReference>
<dbReference type="NCBIfam" id="NF002270">
    <property type="entry name" value="PRK01202.1"/>
    <property type="match status" value="1"/>
</dbReference>
<dbReference type="GO" id="GO:0019464">
    <property type="term" value="P:glycine decarboxylation via glycine cleavage system"/>
    <property type="evidence" value="ECO:0007669"/>
    <property type="project" value="UniProtKB-UniRule"/>
</dbReference>
<comment type="subunit">
    <text evidence="3">The glycine cleavage system is composed of four proteins: P, T, L and H.</text>
</comment>
<dbReference type="HAMAP" id="MF_00272">
    <property type="entry name" value="GcvH"/>
    <property type="match status" value="1"/>
</dbReference>
<dbReference type="InterPro" id="IPR017453">
    <property type="entry name" value="GCV_H_sub"/>
</dbReference>
<keyword evidence="2 3" id="KW-0450">Lipoyl</keyword>
<dbReference type="Gene3D" id="2.40.50.100">
    <property type="match status" value="1"/>
</dbReference>
<protein>
    <recommendedName>
        <fullName evidence="3">Glycine cleavage system H protein</fullName>
    </recommendedName>
</protein>
<dbReference type="InterPro" id="IPR002930">
    <property type="entry name" value="GCV_H"/>
</dbReference>
<dbReference type="EMBL" id="CP014230">
    <property type="protein sequence ID" value="AMD93318.1"/>
    <property type="molecule type" value="Genomic_DNA"/>
</dbReference>
<accession>A0A109W668</accession>
<dbReference type="InterPro" id="IPR033753">
    <property type="entry name" value="GCV_H/Fam206"/>
</dbReference>
<gene>
    <name evidence="3" type="primary">gcvH</name>
    <name evidence="6" type="ORF">AXF15_09555</name>
</gene>
<feature type="modified residue" description="N6-lipoyllysine" evidence="3 4">
    <location>
        <position position="62"/>
    </location>
</feature>
<dbReference type="GO" id="GO:0005960">
    <property type="term" value="C:glycine cleavage complex"/>
    <property type="evidence" value="ECO:0007669"/>
    <property type="project" value="InterPro"/>
</dbReference>
<comment type="function">
    <text evidence="3">The glycine cleavage system catalyzes the degradation of glycine. The H protein shuttles the methylamine group of glycine from the P protein to the T protein.</text>
</comment>
<proteinExistence type="inferred from homology"/>
<name>A0A109W668_9BACT</name>
<keyword evidence="7" id="KW-1185">Reference proteome</keyword>
<dbReference type="SUPFAM" id="SSF51230">
    <property type="entry name" value="Single hybrid motif"/>
    <property type="match status" value="1"/>
</dbReference>
<dbReference type="Proteomes" id="UP000063964">
    <property type="component" value="Chromosome"/>
</dbReference>
<evidence type="ECO:0000256" key="3">
    <source>
        <dbReference type="HAMAP-Rule" id="MF_00272"/>
    </source>
</evidence>
<dbReference type="InterPro" id="IPR000089">
    <property type="entry name" value="Biotin_lipoyl"/>
</dbReference>
<dbReference type="GO" id="GO:0005829">
    <property type="term" value="C:cytosol"/>
    <property type="evidence" value="ECO:0007669"/>
    <property type="project" value="TreeGrafter"/>
</dbReference>
<comment type="cofactor">
    <cofactor evidence="3">
        <name>(R)-lipoate</name>
        <dbReference type="ChEBI" id="CHEBI:83088"/>
    </cofactor>
    <text evidence="3">Binds 1 lipoyl cofactor covalently.</text>
</comment>
<dbReference type="AlphaFoldDB" id="A0A109W668"/>
<dbReference type="RefSeq" id="WP_066606567.1">
    <property type="nucleotide sequence ID" value="NZ_CP014230.1"/>
</dbReference>
<organism evidence="6 7">
    <name type="scientific">Desulfomicrobium orale DSM 12838</name>
    <dbReference type="NCBI Taxonomy" id="888061"/>
    <lineage>
        <taxon>Bacteria</taxon>
        <taxon>Pseudomonadati</taxon>
        <taxon>Thermodesulfobacteriota</taxon>
        <taxon>Desulfovibrionia</taxon>
        <taxon>Desulfovibrionales</taxon>
        <taxon>Desulfomicrobiaceae</taxon>
        <taxon>Desulfomicrobium</taxon>
    </lineage>
</organism>
<dbReference type="NCBIfam" id="TIGR00527">
    <property type="entry name" value="gcvH"/>
    <property type="match status" value="1"/>
</dbReference>
<evidence type="ECO:0000256" key="2">
    <source>
        <dbReference type="ARBA" id="ARBA00022823"/>
    </source>
</evidence>
<comment type="similarity">
    <text evidence="1 3">Belongs to the GcvH family.</text>
</comment>
<dbReference type="CDD" id="cd06848">
    <property type="entry name" value="GCS_H"/>
    <property type="match status" value="1"/>
</dbReference>
<dbReference type="OrthoDB" id="9796712at2"/>
<feature type="domain" description="Lipoyl-binding" evidence="5">
    <location>
        <begin position="21"/>
        <end position="103"/>
    </location>
</feature>
<evidence type="ECO:0000313" key="7">
    <source>
        <dbReference type="Proteomes" id="UP000063964"/>
    </source>
</evidence>
<dbReference type="InterPro" id="IPR011053">
    <property type="entry name" value="Single_hybrid_motif"/>
</dbReference>
<dbReference type="PANTHER" id="PTHR11715">
    <property type="entry name" value="GLYCINE CLEAVAGE SYSTEM H PROTEIN"/>
    <property type="match status" value="1"/>
</dbReference>
<dbReference type="PROSITE" id="PS50968">
    <property type="entry name" value="BIOTINYL_LIPOYL"/>
    <property type="match status" value="1"/>
</dbReference>
<dbReference type="STRING" id="888061.AXF15_09555"/>
<evidence type="ECO:0000259" key="5">
    <source>
        <dbReference type="PROSITE" id="PS50968"/>
    </source>
</evidence>
<dbReference type="Pfam" id="PF01597">
    <property type="entry name" value="GCV_H"/>
    <property type="match status" value="1"/>
</dbReference>
<dbReference type="GO" id="GO:0009249">
    <property type="term" value="P:protein lipoylation"/>
    <property type="evidence" value="ECO:0007669"/>
    <property type="project" value="TreeGrafter"/>
</dbReference>
<evidence type="ECO:0000313" key="6">
    <source>
        <dbReference type="EMBL" id="AMD93318.1"/>
    </source>
</evidence>
<reference evidence="7" key="1">
    <citation type="submission" date="2016-02" db="EMBL/GenBank/DDBJ databases">
        <authorList>
            <person name="Holder M.E."/>
            <person name="Ajami N.J."/>
            <person name="Petrosino J.F."/>
        </authorList>
    </citation>
    <scope>NUCLEOTIDE SEQUENCE [LARGE SCALE GENOMIC DNA]</scope>
    <source>
        <strain evidence="7">DSM 12838</strain>
    </source>
</reference>